<keyword evidence="13 25" id="KW-0496">Mitochondrion</keyword>
<evidence type="ECO:0000256" key="21">
    <source>
        <dbReference type="ARBA" id="ARBA00047573"/>
    </source>
</evidence>
<sequence length="824" mass="93073">EMEVAVTIGPDSLLQVNGADQGGSRWKQPNDDSDRSSSPSVLRCVTSTWKEGLLNRKRPFVGRCCHSCTPQSQARLFNSSIPSLGLRNVIYINETHTRHRGWLARRLSYVLFVLERDVQKDMFARNVVDNVLNNSRVESAIVEVATELDPAATEAGVEHKAVSKVRRKARGFLQEMVANISPAFIRLTGWALLKLFNGFFWSIQIHKGQLEMVKKAATEYNAPLVFLPVHKSHIDYLLITFILFCHNIKAPHIAAGNNLNIPIFSTLIRKLGGFFIRRKLDETPDGKKDVLYRSLLYVELLRQQQFLEVFLEGTRSRSGKPSPARAGMLSIVVDALCNGVIPEVMVVPVGISYDRILEGNYNSEQLGKPKKNESLWGVACGVLRMLRKNYGCVRVDFTQPFSLKVRTERDLNTSPLREAPMLTGPLKMSTSLLPLLTYQKPDQAQFEGEQEEQPNSRDLSDEPWRRQVIANLAKHVLFTANKSSAVMSTHIVACLLLYRHRQGVALSKLVEDFFNMKEEILSRDFDLGFSGNSEDVVMHALHLLDNCVHVTSTNRNTEFTIAPSKTVPALFELNFYSNGLFHVFISDAIIGTDTAAVEGEQGGPSILLSQERLIRKAAGLSHFLTNEVAVAPVSHFFHPSTPIPTFCVIVCVRVFIQEDQEELTPSPTEEPWPKKFPEPLSWRSDEEDEDSDFAEEQRDRYLKVSLSPEHQEFFVFLQRLLSPVLEAYSGAAIFVHSLSQPMAEPEYTQQLFRYLLTRTEKGVAAYGESATHYLVKNTVRTFKELGVLKERRENHVSLVELSSTFLPQANRNKLLHYILGFTLL</sequence>
<evidence type="ECO:0000256" key="6">
    <source>
        <dbReference type="ARBA" id="ARBA00017577"/>
    </source>
</evidence>
<dbReference type="GO" id="GO:0016024">
    <property type="term" value="P:CDP-diacylglycerol biosynthetic process"/>
    <property type="evidence" value="ECO:0007669"/>
    <property type="project" value="UniProtKB-UniRule"/>
</dbReference>
<evidence type="ECO:0000256" key="7">
    <source>
        <dbReference type="ARBA" id="ARBA00022516"/>
    </source>
</evidence>
<dbReference type="InterPro" id="IPR028354">
    <property type="entry name" value="GPAT_PlsB"/>
</dbReference>
<dbReference type="InterPro" id="IPR022284">
    <property type="entry name" value="GPAT/DHAPAT"/>
</dbReference>
<comment type="catalytic activity">
    <reaction evidence="25">
        <text>sn-glycerol 3-phosphate + an acyl-CoA = a 1-acyl-sn-glycero-3-phosphate + CoA</text>
        <dbReference type="Rhea" id="RHEA:15325"/>
        <dbReference type="ChEBI" id="CHEBI:57287"/>
        <dbReference type="ChEBI" id="CHEBI:57597"/>
        <dbReference type="ChEBI" id="CHEBI:57970"/>
        <dbReference type="ChEBI" id="CHEBI:58342"/>
        <dbReference type="EC" id="2.3.1.15"/>
    </reaction>
</comment>
<evidence type="ECO:0000256" key="13">
    <source>
        <dbReference type="ARBA" id="ARBA00023128"/>
    </source>
</evidence>
<dbReference type="UniPathway" id="UPA00557">
    <property type="reaction ID" value="UER00612"/>
</dbReference>
<keyword evidence="15 25" id="KW-0594">Phospholipid biosynthesis</keyword>
<keyword evidence="12 25" id="KW-0443">Lipid metabolism</keyword>
<dbReference type="PANTHER" id="PTHR12563">
    <property type="entry name" value="GLYCEROL-3-PHOSPHATE ACYLTRANSFERASE"/>
    <property type="match status" value="1"/>
</dbReference>
<evidence type="ECO:0000256" key="4">
    <source>
        <dbReference type="ARBA" id="ARBA00007937"/>
    </source>
</evidence>
<evidence type="ECO:0000256" key="23">
    <source>
        <dbReference type="ARBA" id="ARBA00048672"/>
    </source>
</evidence>
<dbReference type="Pfam" id="PF01553">
    <property type="entry name" value="Acyltransferase"/>
    <property type="match status" value="1"/>
</dbReference>
<dbReference type="PIRSF" id="PIRSF500064">
    <property type="entry name" value="GPAT"/>
    <property type="match status" value="1"/>
</dbReference>
<dbReference type="Pfam" id="PF19277">
    <property type="entry name" value="GPAT_C"/>
    <property type="match status" value="1"/>
</dbReference>
<organism evidence="28 29">
    <name type="scientific">Oncorhynchus mykiss</name>
    <name type="common">Rainbow trout</name>
    <name type="synonym">Salmo gairdneri</name>
    <dbReference type="NCBI Taxonomy" id="8022"/>
    <lineage>
        <taxon>Eukaryota</taxon>
        <taxon>Metazoa</taxon>
        <taxon>Chordata</taxon>
        <taxon>Craniata</taxon>
        <taxon>Vertebrata</taxon>
        <taxon>Euteleostomi</taxon>
        <taxon>Actinopterygii</taxon>
        <taxon>Neopterygii</taxon>
        <taxon>Teleostei</taxon>
        <taxon>Protacanthopterygii</taxon>
        <taxon>Salmoniformes</taxon>
        <taxon>Salmonidae</taxon>
        <taxon>Salmoninae</taxon>
        <taxon>Oncorhynchus</taxon>
    </lineage>
</organism>
<keyword evidence="8" id="KW-0597">Phosphoprotein</keyword>
<dbReference type="InterPro" id="IPR045520">
    <property type="entry name" value="GPAT/DHAPAT_C"/>
</dbReference>
<evidence type="ECO:0000256" key="11">
    <source>
        <dbReference type="ARBA" id="ARBA00022990"/>
    </source>
</evidence>
<evidence type="ECO:0000256" key="3">
    <source>
        <dbReference type="ARBA" id="ARBA00005189"/>
    </source>
</evidence>
<dbReference type="InterPro" id="IPR002123">
    <property type="entry name" value="Plipid/glycerol_acylTrfase"/>
</dbReference>
<dbReference type="Ensembl" id="ENSOMYT00000042835.2">
    <property type="protein sequence ID" value="ENSOMYP00000039242.2"/>
    <property type="gene ID" value="ENSOMYG00000017990.2"/>
</dbReference>
<feature type="domain" description="Phospholipid/glycerol acyltransferase" evidence="27">
    <location>
        <begin position="224"/>
        <end position="354"/>
    </location>
</feature>
<evidence type="ECO:0000256" key="26">
    <source>
        <dbReference type="SAM" id="MobiDB-lite"/>
    </source>
</evidence>
<evidence type="ECO:0000256" key="19">
    <source>
        <dbReference type="ARBA" id="ARBA00023344"/>
    </source>
</evidence>
<dbReference type="GeneTree" id="ENSGT00520000055570"/>
<dbReference type="GO" id="GO:0004366">
    <property type="term" value="F:glycerol-3-phosphate O-acyltransferase activity"/>
    <property type="evidence" value="ECO:0007669"/>
    <property type="project" value="UniProtKB-UniRule"/>
</dbReference>
<comment type="catalytic activity">
    <reaction evidence="22">
        <text>sn-glycerol 3-phosphate + octadecanoyl-CoA = 1-octadecanoyl-sn-glycero-3-phosphate + CoA</text>
        <dbReference type="Rhea" id="RHEA:37195"/>
        <dbReference type="ChEBI" id="CHEBI:57287"/>
        <dbReference type="ChEBI" id="CHEBI:57394"/>
        <dbReference type="ChEBI" id="CHEBI:57597"/>
        <dbReference type="ChEBI" id="CHEBI:74565"/>
    </reaction>
    <physiologicalReaction direction="left-to-right" evidence="22">
        <dbReference type="Rhea" id="RHEA:37196"/>
    </physiologicalReaction>
</comment>
<comment type="pathway">
    <text evidence="2 25">Phospholipid metabolism; CDP-diacylglycerol biosynthesis; CDP-diacylglycerol from sn-glycerol 3-phosphate: step 1/3.</text>
</comment>
<evidence type="ECO:0000256" key="9">
    <source>
        <dbReference type="ARBA" id="ARBA00022679"/>
    </source>
</evidence>
<keyword evidence="14 25" id="KW-0472">Membrane</keyword>
<evidence type="ECO:0000256" key="15">
    <source>
        <dbReference type="ARBA" id="ARBA00023209"/>
    </source>
</evidence>
<reference evidence="28" key="1">
    <citation type="submission" date="2020-07" db="EMBL/GenBank/DDBJ databases">
        <title>A long reads based de novo assembly of the rainbow trout Arlee double haploid line genome.</title>
        <authorList>
            <person name="Gao G."/>
            <person name="Palti Y."/>
        </authorList>
    </citation>
    <scope>NUCLEOTIDE SEQUENCE [LARGE SCALE GENOMIC DNA]</scope>
</reference>
<dbReference type="CDD" id="cd07993">
    <property type="entry name" value="LPLAT_DHAPAT-like"/>
    <property type="match status" value="1"/>
</dbReference>
<reference evidence="28" key="3">
    <citation type="submission" date="2025-09" db="UniProtKB">
        <authorList>
            <consortium name="Ensembl"/>
        </authorList>
    </citation>
    <scope>IDENTIFICATION</scope>
</reference>
<dbReference type="SMART" id="SM00563">
    <property type="entry name" value="PlsC"/>
    <property type="match status" value="1"/>
</dbReference>
<evidence type="ECO:0000256" key="16">
    <source>
        <dbReference type="ARBA" id="ARBA00023264"/>
    </source>
</evidence>
<feature type="region of interest" description="Disordered" evidence="26">
    <location>
        <begin position="662"/>
        <end position="694"/>
    </location>
</feature>
<comment type="similarity">
    <text evidence="4 25">Belongs to the GPAT/DAPAT family.</text>
</comment>
<protein>
    <recommendedName>
        <fullName evidence="6 25">Glycerol-3-phosphate acyltransferase 1, mitochondrial</fullName>
        <ecNumber evidence="5 25">2.3.1.15</ecNumber>
    </recommendedName>
</protein>
<dbReference type="Proteomes" id="UP000694395">
    <property type="component" value="Chromosome 16"/>
</dbReference>
<keyword evidence="11" id="KW-0007">Acetylation</keyword>
<comment type="function">
    <text evidence="24">Mitochondrial membrane protein that catalyzes the essential first step of biosynthesis of glycerolipids such as triglycerides, phosphatidic acids and lysophosphatidic acids. Esterifies acyl-group from acyl-coenzyme A (acyl-CoA) to the sn-1 position of glycerol-3-phosphate, to produce lysophosphatidic acid. Has a narrow hydrophobic binding cleft that selects for a linear acyl chain. Catalytic activity is higher for substrates with a 16-carbon acyl chain.</text>
</comment>
<keyword evidence="9 25" id="KW-0808">Transferase</keyword>
<keyword evidence="10" id="KW-1000">Mitochondrion outer membrane</keyword>
<dbReference type="AlphaFoldDB" id="A0A8C7QIP5"/>
<evidence type="ECO:0000256" key="24">
    <source>
        <dbReference type="ARBA" id="ARBA00049585"/>
    </source>
</evidence>
<evidence type="ECO:0000256" key="8">
    <source>
        <dbReference type="ARBA" id="ARBA00022553"/>
    </source>
</evidence>
<evidence type="ECO:0000259" key="27">
    <source>
        <dbReference type="SMART" id="SM00563"/>
    </source>
</evidence>
<dbReference type="PANTHER" id="PTHR12563:SF16">
    <property type="entry name" value="GLYCEROL-3-PHOSPHATE ACYLTRANSFERASE 1, MITOCHONDRIAL"/>
    <property type="match status" value="1"/>
</dbReference>
<comment type="pathway">
    <text evidence="3">Lipid metabolism.</text>
</comment>
<dbReference type="PIRSF" id="PIRSF000437">
    <property type="entry name" value="GPAT_DHAPAT"/>
    <property type="match status" value="1"/>
</dbReference>
<feature type="compositionally biased region" description="Acidic residues" evidence="26">
    <location>
        <begin position="685"/>
        <end position="694"/>
    </location>
</feature>
<dbReference type="SUPFAM" id="SSF69593">
    <property type="entry name" value="Glycerol-3-phosphate (1)-acyltransferase"/>
    <property type="match status" value="1"/>
</dbReference>
<evidence type="ECO:0000256" key="25">
    <source>
        <dbReference type="PIRNR" id="PIRNR000437"/>
    </source>
</evidence>
<comment type="catalytic activity">
    <reaction evidence="23">
        <text>sn-glycerol 3-phosphate + (9Z)-octadecenoyl-CoA = 1-(9Z-octadecenoyl)-sn-glycero-3-phosphate + CoA</text>
        <dbReference type="Rhea" id="RHEA:37199"/>
        <dbReference type="ChEBI" id="CHEBI:57287"/>
        <dbReference type="ChEBI" id="CHEBI:57387"/>
        <dbReference type="ChEBI" id="CHEBI:57597"/>
        <dbReference type="ChEBI" id="CHEBI:74544"/>
    </reaction>
    <physiologicalReaction direction="left-to-right" evidence="23">
        <dbReference type="Rhea" id="RHEA:37200"/>
    </physiologicalReaction>
</comment>
<dbReference type="InterPro" id="IPR041728">
    <property type="entry name" value="GPAT/DHAPAT_LPLAT"/>
</dbReference>
<proteinExistence type="inferred from homology"/>
<dbReference type="GO" id="GO:0019432">
    <property type="term" value="P:triglyceride biosynthetic process"/>
    <property type="evidence" value="ECO:0007669"/>
    <property type="project" value="TreeGrafter"/>
</dbReference>
<evidence type="ECO:0000256" key="22">
    <source>
        <dbReference type="ARBA" id="ARBA00048408"/>
    </source>
</evidence>
<comment type="catalytic activity">
    <reaction evidence="18">
        <text>dodecanoyl-CoA + sn-glycerol 3-phosphate = 1-dodecanoyl-sn-glycerol 3-phosphate + CoA</text>
        <dbReference type="Rhea" id="RHEA:35727"/>
        <dbReference type="ChEBI" id="CHEBI:57287"/>
        <dbReference type="ChEBI" id="CHEBI:57375"/>
        <dbReference type="ChEBI" id="CHEBI:57597"/>
        <dbReference type="ChEBI" id="CHEBI:72682"/>
    </reaction>
    <physiologicalReaction direction="left-to-right" evidence="18">
        <dbReference type="Rhea" id="RHEA:35728"/>
    </physiologicalReaction>
</comment>
<gene>
    <name evidence="28" type="primary">gpam</name>
</gene>
<comment type="catalytic activity">
    <reaction evidence="21">
        <text>sn-glycerol 3-phosphate + hexadecanoyl-CoA = 1-hexadecanoyl-sn-glycero-3-phosphate + CoA</text>
        <dbReference type="Rhea" id="RHEA:35723"/>
        <dbReference type="ChEBI" id="CHEBI:57287"/>
        <dbReference type="ChEBI" id="CHEBI:57379"/>
        <dbReference type="ChEBI" id="CHEBI:57518"/>
        <dbReference type="ChEBI" id="CHEBI:57597"/>
    </reaction>
    <physiologicalReaction direction="left-to-right" evidence="21">
        <dbReference type="Rhea" id="RHEA:35724"/>
    </physiologicalReaction>
</comment>
<evidence type="ECO:0000256" key="10">
    <source>
        <dbReference type="ARBA" id="ARBA00022787"/>
    </source>
</evidence>
<keyword evidence="7 25" id="KW-0444">Lipid biosynthesis</keyword>
<evidence type="ECO:0000256" key="12">
    <source>
        <dbReference type="ARBA" id="ARBA00023098"/>
    </source>
</evidence>
<name>A0A8C7QIP5_ONCMY</name>
<keyword evidence="17 25" id="KW-0012">Acyltransferase</keyword>
<comment type="subcellular location">
    <subcellularLocation>
        <location evidence="1">Mitochondrion outer membrane</location>
        <topology evidence="1">Peripheral membrane protein</topology>
    </subcellularLocation>
</comment>
<evidence type="ECO:0000256" key="17">
    <source>
        <dbReference type="ARBA" id="ARBA00023315"/>
    </source>
</evidence>
<accession>A0A8C7QIP5</accession>
<evidence type="ECO:0000256" key="2">
    <source>
        <dbReference type="ARBA" id="ARBA00004765"/>
    </source>
</evidence>
<evidence type="ECO:0000313" key="28">
    <source>
        <dbReference type="Ensembl" id="ENSOMYP00000039242.2"/>
    </source>
</evidence>
<dbReference type="GO" id="GO:0005886">
    <property type="term" value="C:plasma membrane"/>
    <property type="evidence" value="ECO:0007669"/>
    <property type="project" value="InterPro"/>
</dbReference>
<dbReference type="EC" id="2.3.1.15" evidence="5 25"/>
<comment type="catalytic activity">
    <reaction evidence="20">
        <text>1-acyl-sn-glycero-3-phospho-(1'-sn-glycerol) + an acyl-CoA = a 1,2-diacyl-sn-glycero-3-phospho-(1'-sn-glycerol) + CoA</text>
        <dbReference type="Rhea" id="RHEA:33203"/>
        <dbReference type="ChEBI" id="CHEBI:57287"/>
        <dbReference type="ChEBI" id="CHEBI:58342"/>
        <dbReference type="ChEBI" id="CHEBI:64716"/>
        <dbReference type="ChEBI" id="CHEBI:64840"/>
    </reaction>
    <physiologicalReaction direction="left-to-right" evidence="20">
        <dbReference type="Rhea" id="RHEA:33204"/>
    </physiologicalReaction>
</comment>
<dbReference type="GO" id="GO:0006072">
    <property type="term" value="P:glycerol-3-phosphate metabolic process"/>
    <property type="evidence" value="ECO:0007669"/>
    <property type="project" value="TreeGrafter"/>
</dbReference>
<evidence type="ECO:0000256" key="18">
    <source>
        <dbReference type="ARBA" id="ARBA00023335"/>
    </source>
</evidence>
<evidence type="ECO:0000256" key="1">
    <source>
        <dbReference type="ARBA" id="ARBA00004450"/>
    </source>
</evidence>
<dbReference type="GO" id="GO:0005741">
    <property type="term" value="C:mitochondrial outer membrane"/>
    <property type="evidence" value="ECO:0007669"/>
    <property type="project" value="UniProtKB-SubCell"/>
</dbReference>
<comment type="catalytic activity">
    <reaction evidence="19">
        <text>(9Z,12Z)-octadecadienoyl-CoA + sn-glycerol 3-phosphate = 1-(9Z,12Z)-octadecadienoyl-sn-glycero-3-phosphate + CoA</text>
        <dbReference type="Rhea" id="RHEA:37203"/>
        <dbReference type="ChEBI" id="CHEBI:57287"/>
        <dbReference type="ChEBI" id="CHEBI:57383"/>
        <dbReference type="ChEBI" id="CHEBI:57597"/>
        <dbReference type="ChEBI" id="CHEBI:74547"/>
    </reaction>
    <physiologicalReaction direction="left-to-right" evidence="19">
        <dbReference type="Rhea" id="RHEA:37204"/>
    </physiologicalReaction>
</comment>
<evidence type="ECO:0000256" key="5">
    <source>
        <dbReference type="ARBA" id="ARBA00013113"/>
    </source>
</evidence>
<evidence type="ECO:0000313" key="29">
    <source>
        <dbReference type="Proteomes" id="UP000694395"/>
    </source>
</evidence>
<reference evidence="28" key="2">
    <citation type="submission" date="2025-08" db="UniProtKB">
        <authorList>
            <consortium name="Ensembl"/>
        </authorList>
    </citation>
    <scope>IDENTIFICATION</scope>
</reference>
<keyword evidence="16 25" id="KW-1208">Phospholipid metabolism</keyword>
<keyword evidence="29" id="KW-1185">Reference proteome</keyword>
<dbReference type="GO" id="GO:0006631">
    <property type="term" value="P:fatty acid metabolic process"/>
    <property type="evidence" value="ECO:0007669"/>
    <property type="project" value="TreeGrafter"/>
</dbReference>
<feature type="region of interest" description="Disordered" evidence="26">
    <location>
        <begin position="16"/>
        <end position="39"/>
    </location>
</feature>
<evidence type="ECO:0000256" key="20">
    <source>
        <dbReference type="ARBA" id="ARBA00047480"/>
    </source>
</evidence>
<evidence type="ECO:0000256" key="14">
    <source>
        <dbReference type="ARBA" id="ARBA00023136"/>
    </source>
</evidence>